<protein>
    <submittedName>
        <fullName evidence="2">DCC family protein</fullName>
    </submittedName>
</protein>
<dbReference type="EMBL" id="VEPZ02000637">
    <property type="protein sequence ID" value="KAE8721189.1"/>
    <property type="molecule type" value="Genomic_DNA"/>
</dbReference>
<evidence type="ECO:0000259" key="1">
    <source>
        <dbReference type="Pfam" id="PF00931"/>
    </source>
</evidence>
<dbReference type="Pfam" id="PF04134">
    <property type="entry name" value="DCC1-like"/>
    <property type="match status" value="1"/>
</dbReference>
<evidence type="ECO:0000313" key="3">
    <source>
        <dbReference type="Proteomes" id="UP000436088"/>
    </source>
</evidence>
<dbReference type="AlphaFoldDB" id="A0A6A3C267"/>
<dbReference type="InterPro" id="IPR052927">
    <property type="entry name" value="DCC_oxidoreductase"/>
</dbReference>
<dbReference type="InterPro" id="IPR027417">
    <property type="entry name" value="P-loop_NTPase"/>
</dbReference>
<dbReference type="Pfam" id="PF00931">
    <property type="entry name" value="NB-ARC"/>
    <property type="match status" value="1"/>
</dbReference>
<comment type="caution">
    <text evidence="2">The sequence shown here is derived from an EMBL/GenBank/DDBJ whole genome shotgun (WGS) entry which is preliminary data.</text>
</comment>
<dbReference type="PANTHER" id="PTHR33639">
    <property type="entry name" value="THIOL-DISULFIDE OXIDOREDUCTASE DCC"/>
    <property type="match status" value="1"/>
</dbReference>
<dbReference type="InterPro" id="IPR002182">
    <property type="entry name" value="NB-ARC"/>
</dbReference>
<sequence>MEASGELRFHDDRRKDRKFRFEALQSEAGKKLLRSGRVPDDISSVVLVEKDSTISVYPFYRPLNLEVYGQPERIIAAYGHVDISYIKSEAVLKIMEYLELPFPQLAFFMQFIPLFVRDFMYDNVANNRVAETQPAASVVLKPDEKTVTLESTPDKVWSCIMDEDVGIIGLYGIGVVGKTILLTKITNKFSTLPQGFYIVIWAMVSKDYNVERIQDKIGGQIGFSDESWKNKKC</sequence>
<gene>
    <name evidence="2" type="ORF">F3Y22_tig00016571pilonHSYRG00023</name>
</gene>
<reference evidence="2" key="1">
    <citation type="submission" date="2019-09" db="EMBL/GenBank/DDBJ databases">
        <title>Draft genome information of white flower Hibiscus syriacus.</title>
        <authorList>
            <person name="Kim Y.-M."/>
        </authorList>
    </citation>
    <scope>NUCLEOTIDE SEQUENCE [LARGE SCALE GENOMIC DNA]</scope>
    <source>
        <strain evidence="2">YM2019G1</strain>
    </source>
</reference>
<accession>A0A6A3C267</accession>
<name>A0A6A3C267_HIBSY</name>
<dbReference type="GO" id="GO:0015035">
    <property type="term" value="F:protein-disulfide reductase activity"/>
    <property type="evidence" value="ECO:0007669"/>
    <property type="project" value="InterPro"/>
</dbReference>
<dbReference type="GO" id="GO:0043531">
    <property type="term" value="F:ADP binding"/>
    <property type="evidence" value="ECO:0007669"/>
    <property type="project" value="InterPro"/>
</dbReference>
<proteinExistence type="predicted"/>
<organism evidence="2 3">
    <name type="scientific">Hibiscus syriacus</name>
    <name type="common">Rose of Sharon</name>
    <dbReference type="NCBI Taxonomy" id="106335"/>
    <lineage>
        <taxon>Eukaryota</taxon>
        <taxon>Viridiplantae</taxon>
        <taxon>Streptophyta</taxon>
        <taxon>Embryophyta</taxon>
        <taxon>Tracheophyta</taxon>
        <taxon>Spermatophyta</taxon>
        <taxon>Magnoliopsida</taxon>
        <taxon>eudicotyledons</taxon>
        <taxon>Gunneridae</taxon>
        <taxon>Pentapetalae</taxon>
        <taxon>rosids</taxon>
        <taxon>malvids</taxon>
        <taxon>Malvales</taxon>
        <taxon>Malvaceae</taxon>
        <taxon>Malvoideae</taxon>
        <taxon>Hibiscus</taxon>
    </lineage>
</organism>
<keyword evidence="3" id="KW-1185">Reference proteome</keyword>
<evidence type="ECO:0000313" key="2">
    <source>
        <dbReference type="EMBL" id="KAE8721189.1"/>
    </source>
</evidence>
<dbReference type="Gene3D" id="3.40.50.300">
    <property type="entry name" value="P-loop containing nucleotide triphosphate hydrolases"/>
    <property type="match status" value="1"/>
</dbReference>
<dbReference type="SUPFAM" id="SSF52540">
    <property type="entry name" value="P-loop containing nucleoside triphosphate hydrolases"/>
    <property type="match status" value="1"/>
</dbReference>
<dbReference type="Proteomes" id="UP000436088">
    <property type="component" value="Unassembled WGS sequence"/>
</dbReference>
<dbReference type="PANTHER" id="PTHR33639:SF2">
    <property type="entry name" value="DUF393 DOMAIN-CONTAINING PROTEIN"/>
    <property type="match status" value="1"/>
</dbReference>
<feature type="domain" description="NB-ARC" evidence="1">
    <location>
        <begin position="151"/>
        <end position="232"/>
    </location>
</feature>
<dbReference type="InterPro" id="IPR007263">
    <property type="entry name" value="DCC1-like"/>
</dbReference>